<dbReference type="InterPro" id="IPR011009">
    <property type="entry name" value="Kinase-like_dom_sf"/>
</dbReference>
<keyword evidence="2" id="KW-0418">Kinase</keyword>
<dbReference type="Pfam" id="PF01636">
    <property type="entry name" value="APH"/>
    <property type="match status" value="1"/>
</dbReference>
<evidence type="ECO:0000259" key="1">
    <source>
        <dbReference type="Pfam" id="PF01636"/>
    </source>
</evidence>
<dbReference type="PANTHER" id="PTHR21310">
    <property type="entry name" value="AMINOGLYCOSIDE PHOSPHOTRANSFERASE-RELATED-RELATED"/>
    <property type="match status" value="1"/>
</dbReference>
<dbReference type="EMBL" id="FMYT01000006">
    <property type="protein sequence ID" value="SDC41719.1"/>
    <property type="molecule type" value="Genomic_DNA"/>
</dbReference>
<evidence type="ECO:0000313" key="3">
    <source>
        <dbReference type="EMBL" id="TDX39391.1"/>
    </source>
</evidence>
<name>A0A1G6LEQ3_9FIRM</name>
<proteinExistence type="predicted"/>
<dbReference type="Gene3D" id="3.30.200.20">
    <property type="entry name" value="Phosphorylase Kinase, domain 1"/>
    <property type="match status" value="1"/>
</dbReference>
<dbReference type="Proteomes" id="UP000295472">
    <property type="component" value="Unassembled WGS sequence"/>
</dbReference>
<dbReference type="GeneID" id="57013513"/>
<dbReference type="GO" id="GO:0016301">
    <property type="term" value="F:kinase activity"/>
    <property type="evidence" value="ECO:0007669"/>
    <property type="project" value="UniProtKB-KW"/>
</dbReference>
<evidence type="ECO:0000313" key="5">
    <source>
        <dbReference type="Proteomes" id="UP000324896"/>
    </source>
</evidence>
<keyword evidence="2" id="KW-0808">Transferase</keyword>
<dbReference type="InterPro" id="IPR051678">
    <property type="entry name" value="AGP_Transferase"/>
</dbReference>
<protein>
    <submittedName>
        <fullName evidence="3">Ser/Thr protein kinase RdoA (MazF antagonist)</fullName>
    </submittedName>
    <submittedName>
        <fullName evidence="2">Ser/Thr protein kinase RdoA involved in Cpx stress response, MazF antagonist</fullName>
    </submittedName>
</protein>
<sequence length="337" mass="39702">MSFQEDLKQKLKNYIRERDFMHAAGISRRAKLEFLAQGEYNINYLIKDEEEKYVLRVNLGSQMHLDDQIGYEFSALQALAPSGVTPRPFYLDNSQEKIDYGLLMMEYLPGRSLDYQKDLKTAAKIFAKIHKLDSSKAERLVQEKKPLTAIWNECEALLEHYFNSELAVSEIKKFLMKMKAEMYKKKEKESELMDLFPPAIVNTEVNSNNFIIDDKFNLAYLVDWEKPLITTPLQDLSHFMVPTTTLWKTNFIFNQGEEEEFLHHYLKARGMDSQYHEVKSALELFNEFSAMRGISWSAMAWVEYQNTEREIKNQDTFETMDSYLKIDFLEMLFPDLN</sequence>
<reference evidence="2 5" key="1">
    <citation type="submission" date="2016-10" db="EMBL/GenBank/DDBJ databases">
        <authorList>
            <person name="Varghese N."/>
            <person name="Submissions S."/>
        </authorList>
    </citation>
    <scope>NUCLEOTIDE SEQUENCE [LARGE SCALE GENOMIC DNA]</scope>
    <source>
        <strain evidence="2 5">WG10</strain>
    </source>
</reference>
<dbReference type="AlphaFoldDB" id="A0A1G6LEQ3"/>
<reference evidence="3 4" key="2">
    <citation type="submission" date="2019-03" db="EMBL/GenBank/DDBJ databases">
        <title>Subsurface microbial communities from deep shales in Ohio and West Virginia, USA.</title>
        <authorList>
            <person name="Wrighton K."/>
        </authorList>
    </citation>
    <scope>NUCLEOTIDE SEQUENCE [LARGE SCALE GENOMIC DNA]</scope>
    <source>
        <strain evidence="3 4">DSMZ 11287</strain>
    </source>
</reference>
<evidence type="ECO:0000313" key="2">
    <source>
        <dbReference type="EMBL" id="SDC41719.1"/>
    </source>
</evidence>
<dbReference type="Gene3D" id="3.90.1200.10">
    <property type="match status" value="1"/>
</dbReference>
<feature type="domain" description="Aminoglycoside phosphotransferase" evidence="1">
    <location>
        <begin position="32"/>
        <end position="270"/>
    </location>
</feature>
<evidence type="ECO:0000313" key="4">
    <source>
        <dbReference type="Proteomes" id="UP000295472"/>
    </source>
</evidence>
<dbReference type="InterPro" id="IPR002575">
    <property type="entry name" value="Aminoglycoside_PTrfase"/>
</dbReference>
<dbReference type="EMBL" id="SOEF01000031">
    <property type="protein sequence ID" value="TDX39391.1"/>
    <property type="molecule type" value="Genomic_DNA"/>
</dbReference>
<accession>A0A1G6LEQ3</accession>
<organism evidence="2 5">
    <name type="scientific">Halanaerobium congolense</name>
    <dbReference type="NCBI Taxonomy" id="54121"/>
    <lineage>
        <taxon>Bacteria</taxon>
        <taxon>Bacillati</taxon>
        <taxon>Bacillota</taxon>
        <taxon>Clostridia</taxon>
        <taxon>Halanaerobiales</taxon>
        <taxon>Halanaerobiaceae</taxon>
        <taxon>Halanaerobium</taxon>
    </lineage>
</organism>
<dbReference type="Proteomes" id="UP000324896">
    <property type="component" value="Unassembled WGS sequence"/>
</dbReference>
<gene>
    <name evidence="3" type="ORF">C7954_13122</name>
    <name evidence="2" type="ORF">SAMN04488597_10631</name>
</gene>
<dbReference type="SUPFAM" id="SSF56112">
    <property type="entry name" value="Protein kinase-like (PK-like)"/>
    <property type="match status" value="1"/>
</dbReference>
<dbReference type="RefSeq" id="WP_134059955.1">
    <property type="nucleotide sequence ID" value="NZ_FMYT01000006.1"/>
</dbReference>